<protein>
    <submittedName>
        <fullName evidence="14">UDP-glucuronate decarboxylase</fullName>
    </submittedName>
</protein>
<dbReference type="CDD" id="cd05230">
    <property type="entry name" value="UGD_SDR_e"/>
    <property type="match status" value="1"/>
</dbReference>
<comment type="subcellular location">
    <subcellularLocation>
        <location evidence="2">Golgi apparatus membrane</location>
        <topology evidence="2">Single-pass type II membrane protein</topology>
    </subcellularLocation>
    <subcellularLocation>
        <location evidence="12">Golgi apparatus</location>
        <location evidence="12">Golgi stack membrane</location>
    </subcellularLocation>
</comment>
<keyword evidence="3" id="KW-0812">Transmembrane</keyword>
<evidence type="ECO:0000256" key="12">
    <source>
        <dbReference type="ARBA" id="ARBA00037859"/>
    </source>
</evidence>
<accession>A0A2W7QWB1</accession>
<evidence type="ECO:0000313" key="15">
    <source>
        <dbReference type="Proteomes" id="UP000249364"/>
    </source>
</evidence>
<evidence type="ECO:0000256" key="9">
    <source>
        <dbReference type="ARBA" id="ARBA00023136"/>
    </source>
</evidence>
<proteinExistence type="predicted"/>
<evidence type="ECO:0000256" key="8">
    <source>
        <dbReference type="ARBA" id="ARBA00023034"/>
    </source>
</evidence>
<evidence type="ECO:0000256" key="7">
    <source>
        <dbReference type="ARBA" id="ARBA00023027"/>
    </source>
</evidence>
<comment type="cofactor">
    <cofactor evidence="1">
        <name>NAD(+)</name>
        <dbReference type="ChEBI" id="CHEBI:57540"/>
    </cofactor>
</comment>
<dbReference type="PANTHER" id="PTHR43078">
    <property type="entry name" value="UDP-GLUCURONIC ACID DECARBOXYLASE-RELATED"/>
    <property type="match status" value="1"/>
</dbReference>
<dbReference type="InterPro" id="IPR036291">
    <property type="entry name" value="NAD(P)-bd_dom_sf"/>
</dbReference>
<evidence type="ECO:0000256" key="10">
    <source>
        <dbReference type="ARBA" id="ARBA00023180"/>
    </source>
</evidence>
<dbReference type="STRING" id="121821.GCA_001870675_00260"/>
<evidence type="ECO:0000313" key="14">
    <source>
        <dbReference type="EMBL" id="PZX45909.1"/>
    </source>
</evidence>
<dbReference type="InterPro" id="IPR044516">
    <property type="entry name" value="UXS-like"/>
</dbReference>
<evidence type="ECO:0000256" key="6">
    <source>
        <dbReference type="ARBA" id="ARBA00022989"/>
    </source>
</evidence>
<reference evidence="14 15" key="1">
    <citation type="submission" date="2018-06" db="EMBL/GenBank/DDBJ databases">
        <title>Genomic Encyclopedia of Archaeal and Bacterial Type Strains, Phase II (KMG-II): from individual species to whole genera.</title>
        <authorList>
            <person name="Goeker M."/>
        </authorList>
    </citation>
    <scope>NUCLEOTIDE SEQUENCE [LARGE SCALE GENOMIC DNA]</scope>
    <source>
        <strain evidence="14 15">DSM 13087</strain>
    </source>
</reference>
<dbReference type="GO" id="GO:0042732">
    <property type="term" value="P:D-xylose metabolic process"/>
    <property type="evidence" value="ECO:0007669"/>
    <property type="project" value="InterPro"/>
</dbReference>
<evidence type="ECO:0000256" key="4">
    <source>
        <dbReference type="ARBA" id="ARBA00022793"/>
    </source>
</evidence>
<keyword evidence="9" id="KW-0472">Membrane</keyword>
<evidence type="ECO:0000256" key="1">
    <source>
        <dbReference type="ARBA" id="ARBA00001911"/>
    </source>
</evidence>
<dbReference type="FunFam" id="3.40.50.720:FF:000065">
    <property type="entry name" value="UDP-glucuronic acid decarboxylase 1"/>
    <property type="match status" value="1"/>
</dbReference>
<keyword evidence="8" id="KW-0333">Golgi apparatus</keyword>
<dbReference type="Gene3D" id="3.40.50.720">
    <property type="entry name" value="NAD(P)-binding Rossmann-like Domain"/>
    <property type="match status" value="1"/>
</dbReference>
<sequence length="330" mass="35837">MMTSARSMKTVLVAGGAGFLGSRLCTRLLMSGADVICVDNLQTGYLSNIDLLTGQPNFSFIKHDITFPLTLRKQVDEIYNLACPASPPMYQIDPIHTLKTCVLGALNLLDLARDNGATILQASTSEVYGDPLFSPQAEGYHGNVNPVGPRACYDEGKRAAETLFHDYSLQHGVTVKIARIFNTYGPGMSPNDGRVVSNFAVQALRGEPITIYGDGAQTRSFCYVDDLLDGLIALMATPDDVNYPVNLGNDGEFTIADLARLILNKTGSTSKIVYNPIPVDDPQQRRPDLGLAKMVLGWQPKVTLEEGLNATIPWFRSQLKANSHRAESAA</sequence>
<keyword evidence="11" id="KW-0456">Lyase</keyword>
<keyword evidence="6" id="KW-1133">Transmembrane helix</keyword>
<dbReference type="GO" id="GO:0070403">
    <property type="term" value="F:NAD+ binding"/>
    <property type="evidence" value="ECO:0007669"/>
    <property type="project" value="InterPro"/>
</dbReference>
<comment type="caution">
    <text evidence="14">The sequence shown here is derived from an EMBL/GenBank/DDBJ whole genome shotgun (WGS) entry which is preliminary data.</text>
</comment>
<dbReference type="GO" id="GO:0005737">
    <property type="term" value="C:cytoplasm"/>
    <property type="evidence" value="ECO:0007669"/>
    <property type="project" value="TreeGrafter"/>
</dbReference>
<keyword evidence="15" id="KW-1185">Reference proteome</keyword>
<keyword evidence="5" id="KW-0735">Signal-anchor</keyword>
<keyword evidence="10" id="KW-0325">Glycoprotein</keyword>
<keyword evidence="7" id="KW-0520">NAD</keyword>
<dbReference type="EMBL" id="QKZQ01000005">
    <property type="protein sequence ID" value="PZX45909.1"/>
    <property type="molecule type" value="Genomic_DNA"/>
</dbReference>
<dbReference type="RefSeq" id="WP_245735436.1">
    <property type="nucleotide sequence ID" value="NZ_MEHT01000001.1"/>
</dbReference>
<dbReference type="Proteomes" id="UP000249364">
    <property type="component" value="Unassembled WGS sequence"/>
</dbReference>
<gene>
    <name evidence="14" type="ORF">LY56_01472</name>
</gene>
<keyword evidence="4" id="KW-0210">Decarboxylase</keyword>
<evidence type="ECO:0000256" key="11">
    <source>
        <dbReference type="ARBA" id="ARBA00023239"/>
    </source>
</evidence>
<dbReference type="GO" id="GO:0033320">
    <property type="term" value="P:UDP-D-xylose biosynthetic process"/>
    <property type="evidence" value="ECO:0007669"/>
    <property type="project" value="UniProtKB-UniPathway"/>
</dbReference>
<dbReference type="InterPro" id="IPR001509">
    <property type="entry name" value="Epimerase_deHydtase"/>
</dbReference>
<dbReference type="PANTHER" id="PTHR43078:SF6">
    <property type="entry name" value="UDP-GLUCURONIC ACID DECARBOXYLASE 1"/>
    <property type="match status" value="1"/>
</dbReference>
<feature type="domain" description="NAD-dependent epimerase/dehydratase" evidence="13">
    <location>
        <begin position="11"/>
        <end position="247"/>
    </location>
</feature>
<dbReference type="Pfam" id="PF01370">
    <property type="entry name" value="Epimerase"/>
    <property type="match status" value="1"/>
</dbReference>
<dbReference type="AlphaFoldDB" id="A0A2W7QWB1"/>
<evidence type="ECO:0000259" key="13">
    <source>
        <dbReference type="Pfam" id="PF01370"/>
    </source>
</evidence>
<evidence type="ECO:0000256" key="5">
    <source>
        <dbReference type="ARBA" id="ARBA00022968"/>
    </source>
</evidence>
<evidence type="ECO:0000256" key="2">
    <source>
        <dbReference type="ARBA" id="ARBA00004323"/>
    </source>
</evidence>
<name>A0A2W7QWB1_9RHOB</name>
<organism evidence="14 15">
    <name type="scientific">Roseinatronobacter thiooxidans</name>
    <dbReference type="NCBI Taxonomy" id="121821"/>
    <lineage>
        <taxon>Bacteria</taxon>
        <taxon>Pseudomonadati</taxon>
        <taxon>Pseudomonadota</taxon>
        <taxon>Alphaproteobacteria</taxon>
        <taxon>Rhodobacterales</taxon>
        <taxon>Paracoccaceae</taxon>
        <taxon>Roseinatronobacter</taxon>
    </lineage>
</organism>
<dbReference type="GO" id="GO:0048040">
    <property type="term" value="F:UDP-glucuronate decarboxylase activity"/>
    <property type="evidence" value="ECO:0007669"/>
    <property type="project" value="TreeGrafter"/>
</dbReference>
<dbReference type="SUPFAM" id="SSF51735">
    <property type="entry name" value="NAD(P)-binding Rossmann-fold domains"/>
    <property type="match status" value="1"/>
</dbReference>
<evidence type="ECO:0000256" key="3">
    <source>
        <dbReference type="ARBA" id="ARBA00022692"/>
    </source>
</evidence>
<dbReference type="UniPathway" id="UPA00796">
    <property type="reaction ID" value="UER00771"/>
</dbReference>